<dbReference type="Proteomes" id="UP000316733">
    <property type="component" value="Segment"/>
</dbReference>
<protein>
    <submittedName>
        <fullName evidence="1">Uncharacterized protein</fullName>
    </submittedName>
</protein>
<dbReference type="EMBL" id="MK797984">
    <property type="protein sequence ID" value="QCG76308.1"/>
    <property type="molecule type" value="Genomic_DNA"/>
</dbReference>
<organism evidence="1 2">
    <name type="scientific">Pseudomonas phage vB_PaeM_PA5oct</name>
    <dbReference type="NCBI Taxonomy" id="2163605"/>
    <lineage>
        <taxon>Viruses</taxon>
        <taxon>Duplodnaviria</taxon>
        <taxon>Heunggongvirae</taxon>
        <taxon>Uroviricota</taxon>
        <taxon>Caudoviricetes</taxon>
        <taxon>Arenbergviridae</taxon>
        <taxon>Wroclawvirus</taxon>
        <taxon>Wroclawvirus PA5oct</taxon>
    </lineage>
</organism>
<accession>A0A4Y5JUF4</accession>
<sequence>MNIHILQYDMSDSSILCNITRYSYTIRLSNYTSFHFVISGMGRPITKVVSSILCTPIHIIDVCNVSHRARDTIFSYNDTQLRSSLHLFSISFWKLKAYTMINVSYII</sequence>
<reference evidence="2" key="1">
    <citation type="journal article" date="2020" name="bioRxiv">
        <title>Integrative omics analysis of Pseudomonas aeruginosa virus PA5oct highlights the molecular complexity of jumbo phages.</title>
        <authorList>
            <person name="Lood C."/>
            <person name="Danis-Wlodarczyk K."/>
            <person name="Blasdel B.G."/>
            <person name="Jang H.B."/>
            <person name="Vandenheuvel D."/>
            <person name="Briers Y."/>
            <person name="Noben J.-P."/>
            <person name="van Noort V."/>
            <person name="Drulis-Kawa Z."/>
            <person name="Lavigne R."/>
        </authorList>
    </citation>
    <scope>NUCLEOTIDE SEQUENCE [LARGE SCALE GENOMIC DNA]</scope>
</reference>
<keyword evidence="2" id="KW-1185">Reference proteome</keyword>
<gene>
    <name evidence="1" type="ORF">EST35_0440</name>
</gene>
<evidence type="ECO:0000313" key="2">
    <source>
        <dbReference type="Proteomes" id="UP000316733"/>
    </source>
</evidence>
<proteinExistence type="predicted"/>
<name>A0A4Y5JUF4_9CAUD</name>
<evidence type="ECO:0000313" key="1">
    <source>
        <dbReference type="EMBL" id="QCG76308.1"/>
    </source>
</evidence>